<dbReference type="Proteomes" id="UP001596208">
    <property type="component" value="Unassembled WGS sequence"/>
</dbReference>
<dbReference type="RefSeq" id="WP_065847743.1">
    <property type="nucleotide sequence ID" value="NZ_JBHSKI010000009.1"/>
</dbReference>
<sequence length="679" mass="74155">MVDERAGRSERDIAVRRRVAETLNRQQGPLRPLPVLMLLGPRGSGKTAFTGHLRQWAQRVPLASIDAEPVGEHGGTPIDVLIETAFQLSAHHDGIPRLGFPALGSLLAAVGTAVDARSREQAVRDMAEALRAGRAREHSYQELQGIVDGVAQLAGLGLPGWSSVVVPLVQGGVRMRLGLRLRRRLAETSASGPGRGATADFLVGVNRLYHGYPAQRAEAERVLLDSFLADLRAAYASGRADRLRTTHCLALLDNADSSVGEAFLTLLLESRERSGRPDPLLVVATARRRPETLVRAETGSGHRPDYRESWPQSARFRPLPAGPLLVAGQLRDLSRREVEAQAAAALDTLPAGSVLPRTDNAVQWLGWIVYEITRGHPAGTAAVLDGLRRMPADLPWDARVHRCLAPLDGSVQPVPALSAGPGLLELLQRDCSAQLARLMPRAAAGVTLGRAETCESLWEGQEPVLREFVGYCADDLRTVPEPDEGLPALHRLTRFLLLRRLDGAPEEDGQEDGGPGSWKGAHGALRAAAVARGDRRAVAYHDLALDDLGSAVDYLRDRFDETGADEWCADLAWLQRAPYRWDGALPEAARDRYERLVGVAGGDPARRAITRLLAAGWITPHPRPDGAAQPYGDPLGDPYAELYPDIVEEFLTLRRPIGNEHDRHVLLRMAQRYERKPWW</sequence>
<reference evidence="3" key="1">
    <citation type="journal article" date="2019" name="Int. J. Syst. Evol. Microbiol.">
        <title>The Global Catalogue of Microorganisms (GCM) 10K type strain sequencing project: providing services to taxonomists for standard genome sequencing and annotation.</title>
        <authorList>
            <consortium name="The Broad Institute Genomics Platform"/>
            <consortium name="The Broad Institute Genome Sequencing Center for Infectious Disease"/>
            <person name="Wu L."/>
            <person name="Ma J."/>
        </authorList>
    </citation>
    <scope>NUCLEOTIDE SEQUENCE [LARGE SCALE GENOMIC DNA]</scope>
    <source>
        <strain evidence="3">CGMCC 4.1721</strain>
    </source>
</reference>
<comment type="caution">
    <text evidence="2">The sequence shown here is derived from an EMBL/GenBank/DDBJ whole genome shotgun (WGS) entry which is preliminary data.</text>
</comment>
<dbReference type="EMBL" id="JBHSKI010000009">
    <property type="protein sequence ID" value="MFC5173166.1"/>
    <property type="molecule type" value="Genomic_DNA"/>
</dbReference>
<dbReference type="GO" id="GO:0005524">
    <property type="term" value="F:ATP binding"/>
    <property type="evidence" value="ECO:0007669"/>
    <property type="project" value="UniProtKB-KW"/>
</dbReference>
<keyword evidence="3" id="KW-1185">Reference proteome</keyword>
<evidence type="ECO:0000256" key="1">
    <source>
        <dbReference type="SAM" id="MobiDB-lite"/>
    </source>
</evidence>
<dbReference type="InterPro" id="IPR027417">
    <property type="entry name" value="P-loop_NTPase"/>
</dbReference>
<gene>
    <name evidence="2" type="ORF">ACFPRK_21615</name>
</gene>
<name>A0ABW0B7U2_9ACTN</name>
<evidence type="ECO:0000313" key="3">
    <source>
        <dbReference type="Proteomes" id="UP001596208"/>
    </source>
</evidence>
<keyword evidence="2" id="KW-0547">Nucleotide-binding</keyword>
<keyword evidence="2" id="KW-0067">ATP-binding</keyword>
<accession>A0ABW0B7U2</accession>
<evidence type="ECO:0000313" key="2">
    <source>
        <dbReference type="EMBL" id="MFC5173166.1"/>
    </source>
</evidence>
<feature type="region of interest" description="Disordered" evidence="1">
    <location>
        <begin position="292"/>
        <end position="313"/>
    </location>
</feature>
<protein>
    <submittedName>
        <fullName evidence="2">ATP-binding protein</fullName>
    </submittedName>
</protein>
<proteinExistence type="predicted"/>
<organism evidence="2 3">
    <name type="scientific">Streptomyces mutomycini</name>
    <dbReference type="NCBI Taxonomy" id="284036"/>
    <lineage>
        <taxon>Bacteria</taxon>
        <taxon>Bacillati</taxon>
        <taxon>Actinomycetota</taxon>
        <taxon>Actinomycetes</taxon>
        <taxon>Kitasatosporales</taxon>
        <taxon>Streptomycetaceae</taxon>
        <taxon>Streptomyces</taxon>
    </lineage>
</organism>
<feature type="compositionally biased region" description="Basic and acidic residues" evidence="1">
    <location>
        <begin position="292"/>
        <end position="308"/>
    </location>
</feature>
<dbReference type="SUPFAM" id="SSF52540">
    <property type="entry name" value="P-loop containing nucleoside triphosphate hydrolases"/>
    <property type="match status" value="1"/>
</dbReference>